<dbReference type="InterPro" id="IPR050249">
    <property type="entry name" value="Pseudomonas-type_ThrB"/>
</dbReference>
<evidence type="ECO:0000259" key="2">
    <source>
        <dbReference type="Pfam" id="PF01636"/>
    </source>
</evidence>
<name>A0A2K2FKD1_9CLOT</name>
<evidence type="ECO:0000313" key="4">
    <source>
        <dbReference type="Proteomes" id="UP000236151"/>
    </source>
</evidence>
<dbReference type="SUPFAM" id="SSF56112">
    <property type="entry name" value="Protein kinase-like (PK-like)"/>
    <property type="match status" value="1"/>
</dbReference>
<feature type="domain" description="Aminoglycoside phosphotransferase" evidence="2">
    <location>
        <begin position="26"/>
        <end position="164"/>
    </location>
</feature>
<dbReference type="InterPro" id="IPR011009">
    <property type="entry name" value="Kinase-like_dom_sf"/>
</dbReference>
<dbReference type="PANTHER" id="PTHR21064">
    <property type="entry name" value="AMINOGLYCOSIDE PHOSPHOTRANSFERASE DOMAIN-CONTAINING PROTEIN-RELATED"/>
    <property type="match status" value="1"/>
</dbReference>
<evidence type="ECO:0000313" key="3">
    <source>
        <dbReference type="EMBL" id="PNT99231.1"/>
    </source>
</evidence>
<dbReference type="Proteomes" id="UP000236151">
    <property type="component" value="Unassembled WGS sequence"/>
</dbReference>
<dbReference type="AlphaFoldDB" id="A0A2K2FKD1"/>
<dbReference type="GO" id="GO:0009088">
    <property type="term" value="P:threonine biosynthetic process"/>
    <property type="evidence" value="ECO:0007669"/>
    <property type="project" value="TreeGrafter"/>
</dbReference>
<dbReference type="InterPro" id="IPR002575">
    <property type="entry name" value="Aminoglycoside_PTrfase"/>
</dbReference>
<accession>A0A2K2FKD1</accession>
<comment type="caution">
    <text evidence="3">The sequence shown here is derived from an EMBL/GenBank/DDBJ whole genome shotgun (WGS) entry which is preliminary data.</text>
</comment>
<dbReference type="Pfam" id="PF01636">
    <property type="entry name" value="APH"/>
    <property type="match status" value="1"/>
</dbReference>
<dbReference type="EMBL" id="NIOJ01000020">
    <property type="protein sequence ID" value="PNT99231.1"/>
    <property type="molecule type" value="Genomic_DNA"/>
</dbReference>
<gene>
    <name evidence="3" type="ORF">CDQ84_09040</name>
</gene>
<dbReference type="PANTHER" id="PTHR21064:SF6">
    <property type="entry name" value="AMINOGLYCOSIDE PHOSPHOTRANSFERASE DOMAIN-CONTAINING PROTEIN"/>
    <property type="match status" value="1"/>
</dbReference>
<dbReference type="KEGG" id="cthd:CDO33_01810"/>
<comment type="similarity">
    <text evidence="1">Belongs to the pseudomonas-type ThrB family.</text>
</comment>
<reference evidence="4" key="1">
    <citation type="submission" date="2017-06" db="EMBL/GenBank/DDBJ databases">
        <title>Investigating the central metabolism of Clostridium thermosuccinogenes.</title>
        <authorList>
            <person name="Koendjbiharie J.G."/>
            <person name="Van Kranenburg R."/>
            <person name="Vriesendorp B."/>
        </authorList>
    </citation>
    <scope>NUCLEOTIDE SEQUENCE [LARGE SCALE GENOMIC DNA]</scope>
    <source>
        <strain evidence="4">DSM 5806</strain>
    </source>
</reference>
<proteinExistence type="inferred from homology"/>
<dbReference type="GO" id="GO:0004413">
    <property type="term" value="F:homoserine kinase activity"/>
    <property type="evidence" value="ECO:0007669"/>
    <property type="project" value="TreeGrafter"/>
</dbReference>
<evidence type="ECO:0000256" key="1">
    <source>
        <dbReference type="ARBA" id="ARBA00038240"/>
    </source>
</evidence>
<keyword evidence="4" id="KW-1185">Reference proteome</keyword>
<sequence>MSIAAPVQDNDGEYIQEINAPEGIRYAVLFTEAKGEKNDNPNEKQNHSLGCMVVRIHDLTDKITLSHNRFEIDLKHLIDDPLEIVKPYMSHRLKDFNYLEDTGHQLKLFVNETLSKSKLEYGISHGDIHHGNVHFGNDGSITLFDFDCFGYGWRAYDIAVYLWHQQLNRPASDKDDPKQKQWEDFLNGYSSMRQINPNELKAINAFVAIRDIWLMGMHFWSLERNRGCDWLSDGYFDFHMDFIKKWVQDHILL</sequence>
<dbReference type="Gene3D" id="3.90.1200.10">
    <property type="match status" value="1"/>
</dbReference>
<protein>
    <recommendedName>
        <fullName evidence="2">Aminoglycoside phosphotransferase domain-containing protein</fullName>
    </recommendedName>
</protein>
<organism evidence="3 4">
    <name type="scientific">Clostridium thermosuccinogenes</name>
    <dbReference type="NCBI Taxonomy" id="84032"/>
    <lineage>
        <taxon>Bacteria</taxon>
        <taxon>Bacillati</taxon>
        <taxon>Bacillota</taxon>
        <taxon>Clostridia</taxon>
        <taxon>Eubacteriales</taxon>
        <taxon>Clostridiaceae</taxon>
        <taxon>Clostridium</taxon>
    </lineage>
</organism>